<protein>
    <submittedName>
        <fullName evidence="2">Nuclear transport factor 2 family protein</fullName>
    </submittedName>
</protein>
<sequence>MADNPEIAIEYLRRLDTGGDLFELFTDDAVVFLPKWGVATGLEEVRRMFADVGSGLAGIKHDLDGLNIITQGDTVVLEGTSAGSLPDGGTWDNSRWCDVFEFTDGRIHRLHIYMDPDYCERDTARYPWHTS</sequence>
<dbReference type="Proteomes" id="UP000669179">
    <property type="component" value="Unassembled WGS sequence"/>
</dbReference>
<dbReference type="AlphaFoldDB" id="A0A939PPY0"/>
<dbReference type="RefSeq" id="WP_208262054.1">
    <property type="nucleotide sequence ID" value="NZ_JAGEOJ010000023.1"/>
</dbReference>
<dbReference type="Gene3D" id="3.10.450.50">
    <property type="match status" value="1"/>
</dbReference>
<organism evidence="2 3">
    <name type="scientific">Actinomadura barringtoniae</name>
    <dbReference type="NCBI Taxonomy" id="1427535"/>
    <lineage>
        <taxon>Bacteria</taxon>
        <taxon>Bacillati</taxon>
        <taxon>Actinomycetota</taxon>
        <taxon>Actinomycetes</taxon>
        <taxon>Streptosporangiales</taxon>
        <taxon>Thermomonosporaceae</taxon>
        <taxon>Actinomadura</taxon>
    </lineage>
</organism>
<dbReference type="InterPro" id="IPR037401">
    <property type="entry name" value="SnoaL-like"/>
</dbReference>
<accession>A0A939PPY0</accession>
<name>A0A939PPY0_9ACTN</name>
<proteinExistence type="predicted"/>
<dbReference type="Pfam" id="PF12680">
    <property type="entry name" value="SnoaL_2"/>
    <property type="match status" value="1"/>
</dbReference>
<feature type="domain" description="SnoaL-like" evidence="1">
    <location>
        <begin position="21"/>
        <end position="109"/>
    </location>
</feature>
<dbReference type="EMBL" id="JAGEOJ010000023">
    <property type="protein sequence ID" value="MBO2453989.1"/>
    <property type="molecule type" value="Genomic_DNA"/>
</dbReference>
<reference evidence="2" key="1">
    <citation type="submission" date="2021-03" db="EMBL/GenBank/DDBJ databases">
        <authorList>
            <person name="Kanchanasin P."/>
            <person name="Saeng-In P."/>
            <person name="Phongsopitanun W."/>
            <person name="Yuki M."/>
            <person name="Kudo T."/>
            <person name="Ohkuma M."/>
            <person name="Tanasupawat S."/>
        </authorList>
    </citation>
    <scope>NUCLEOTIDE SEQUENCE</scope>
    <source>
        <strain evidence="2">GKU 128</strain>
    </source>
</reference>
<keyword evidence="3" id="KW-1185">Reference proteome</keyword>
<evidence type="ECO:0000313" key="2">
    <source>
        <dbReference type="EMBL" id="MBO2453989.1"/>
    </source>
</evidence>
<dbReference type="InterPro" id="IPR032710">
    <property type="entry name" value="NTF2-like_dom_sf"/>
</dbReference>
<dbReference type="SUPFAM" id="SSF54427">
    <property type="entry name" value="NTF2-like"/>
    <property type="match status" value="1"/>
</dbReference>
<evidence type="ECO:0000259" key="1">
    <source>
        <dbReference type="Pfam" id="PF12680"/>
    </source>
</evidence>
<gene>
    <name evidence="2" type="ORF">J4573_43355</name>
</gene>
<comment type="caution">
    <text evidence="2">The sequence shown here is derived from an EMBL/GenBank/DDBJ whole genome shotgun (WGS) entry which is preliminary data.</text>
</comment>
<evidence type="ECO:0000313" key="3">
    <source>
        <dbReference type="Proteomes" id="UP000669179"/>
    </source>
</evidence>